<proteinExistence type="predicted"/>
<dbReference type="EMBL" id="JAKOGG010000008">
    <property type="protein sequence ID" value="MCS4557231.1"/>
    <property type="molecule type" value="Genomic_DNA"/>
</dbReference>
<dbReference type="Proteomes" id="UP001201549">
    <property type="component" value="Unassembled WGS sequence"/>
</dbReference>
<protein>
    <submittedName>
        <fullName evidence="2">YjbH domain-containing protein</fullName>
    </submittedName>
</protein>
<feature type="chain" id="PRO_5046467697" evidence="1">
    <location>
        <begin position="22"/>
        <end position="697"/>
    </location>
</feature>
<name>A0ABT2FLM6_9GAMM</name>
<feature type="signal peptide" evidence="1">
    <location>
        <begin position="1"/>
        <end position="21"/>
    </location>
</feature>
<evidence type="ECO:0000313" key="3">
    <source>
        <dbReference type="Proteomes" id="UP001201549"/>
    </source>
</evidence>
<accession>A0ABT2FLM6</accession>
<keyword evidence="1" id="KW-0732">Signal</keyword>
<evidence type="ECO:0000256" key="1">
    <source>
        <dbReference type="SAM" id="SignalP"/>
    </source>
</evidence>
<dbReference type="Pfam" id="PF06082">
    <property type="entry name" value="YjbH"/>
    <property type="match status" value="1"/>
</dbReference>
<reference evidence="3" key="2">
    <citation type="submission" date="2023-07" db="EMBL/GenBank/DDBJ databases">
        <title>Shewanella mangrovi sp. nov., an acetaldehyde- degrading bacterium isolated from mangrove sediment.</title>
        <authorList>
            <person name="Liu Y."/>
        </authorList>
    </citation>
    <scope>NUCLEOTIDE SEQUENCE [LARGE SCALE GENOMIC DNA]</scope>
    <source>
        <strain evidence="3">C32</strain>
    </source>
</reference>
<evidence type="ECO:0000313" key="2">
    <source>
        <dbReference type="EMBL" id="MCS4557231.1"/>
    </source>
</evidence>
<reference evidence="2 3" key="1">
    <citation type="submission" date="2022-02" db="EMBL/GenBank/DDBJ databases">
        <authorList>
            <person name="Zhuang L."/>
        </authorList>
    </citation>
    <scope>NUCLEOTIDE SEQUENCE [LARGE SCALE GENOMIC DNA]</scope>
    <source>
        <strain evidence="2 3">C32</strain>
    </source>
</reference>
<dbReference type="InterPro" id="IPR010344">
    <property type="entry name" value="YbjH"/>
</dbReference>
<comment type="caution">
    <text evidence="2">The sequence shown here is derived from an EMBL/GenBank/DDBJ whole genome shotgun (WGS) entry which is preliminary data.</text>
</comment>
<organism evidence="2 3">
    <name type="scientific">Shewanella electrica</name>
    <dbReference type="NCBI Taxonomy" id="515560"/>
    <lineage>
        <taxon>Bacteria</taxon>
        <taxon>Pseudomonadati</taxon>
        <taxon>Pseudomonadota</taxon>
        <taxon>Gammaproteobacteria</taxon>
        <taxon>Alteromonadales</taxon>
        <taxon>Shewanellaceae</taxon>
        <taxon>Shewanella</taxon>
    </lineage>
</organism>
<keyword evidence="3" id="KW-1185">Reference proteome</keyword>
<sequence>MQFSKLLTLTGLLLPCSTSWGAWYDQVTPTRNDFGGIGLMQMPTARMAPEGDMSINYSRSNPYIFGAVNFQPLPWMNASIRYVSVTNRLYGPEELSGDQSYKDKGIDVKFRLLEEGYYLPEVAVGFQDIGGTGLFSSEYLGATKRVGPLDFTVGLAWGYLGNARDIDNPFCSVSDSMCNRDGYDGNINNTGKVSFNSFFRGESAGIFAGVEYQTPWDPLTLKLEWDGNDYQHQPQNNNQPQDSRFNVGMVLKPTDYLDLKLSYERGNTLSFGVTLHTNLINDVMLYKKDPPVSKLAKQPAEKDWDEVAKDLGRNAGFYPRKIYQNNRQVIVEGVQGKYRDRQQADVRAAAIMYNVTELGTREYRFVEESAGMPVVETTVERKTLEDKFNYNLDFNDNPQLVSVDSPSDPIGKQVWQRESTSGWSYGFNPGFTQSIGGPDGFLLYQVNLRGSLKYNFSDNFEIGGNLALNLFNNFDKFKYDAPSNLPRVRTYIREYLTESDVGISDLQATWFNHLGSSWYSQVYAGYLEYMYGGVGGELLYRPFGKDYAFGVDLNAVKQRDFNQLFGFRDYETVTGHFSFYYQLPWYNLHTQIDVGRYLAKDKGASFTLYREFDNGVRLGAYATFTDVSSEEYGEGSFTKGVFLSIPFDAFSTSSSLSRAGFGWTPLTRDGGQKLGRKYSLYYMTEQRGKHEIKVREQ</sequence>
<dbReference type="RefSeq" id="WP_238896714.1">
    <property type="nucleotide sequence ID" value="NZ_JAKOGG010000008.1"/>
</dbReference>
<gene>
    <name evidence="2" type="ORF">L9G74_12325</name>
</gene>